<gene>
    <name evidence="5" type="ORF">ONZ52_21945</name>
</gene>
<dbReference type="PROSITE" id="PS50043">
    <property type="entry name" value="HTH_LUXR_2"/>
    <property type="match status" value="1"/>
</dbReference>
<dbReference type="RefSeq" id="WP_265220753.1">
    <property type="nucleotide sequence ID" value="NZ_JAPEUL010000012.1"/>
</dbReference>
<dbReference type="PANTHER" id="PTHR44688">
    <property type="entry name" value="DNA-BINDING TRANSCRIPTIONAL ACTIVATOR DEVR_DOSR"/>
    <property type="match status" value="1"/>
</dbReference>
<organism evidence="5 6">
    <name type="scientific">Marinomonas rhodophyticola</name>
    <dbReference type="NCBI Taxonomy" id="2992803"/>
    <lineage>
        <taxon>Bacteria</taxon>
        <taxon>Pseudomonadati</taxon>
        <taxon>Pseudomonadota</taxon>
        <taxon>Gammaproteobacteria</taxon>
        <taxon>Oceanospirillales</taxon>
        <taxon>Oceanospirillaceae</taxon>
        <taxon>Marinomonas</taxon>
    </lineage>
</organism>
<keyword evidence="1" id="KW-0805">Transcription regulation</keyword>
<keyword evidence="2" id="KW-0238">DNA-binding</keyword>
<evidence type="ECO:0000256" key="1">
    <source>
        <dbReference type="ARBA" id="ARBA00023015"/>
    </source>
</evidence>
<dbReference type="Proteomes" id="UP001431181">
    <property type="component" value="Unassembled WGS sequence"/>
</dbReference>
<dbReference type="EMBL" id="JAPEUL010000012">
    <property type="protein sequence ID" value="MCW4631421.1"/>
    <property type="molecule type" value="Genomic_DNA"/>
</dbReference>
<reference evidence="5" key="1">
    <citation type="submission" date="2022-11" db="EMBL/GenBank/DDBJ databases">
        <title>Marinomonas sp. nov., isolated from marine algae.</title>
        <authorList>
            <person name="Choi D.G."/>
            <person name="Kim J.M."/>
            <person name="Lee J.K."/>
            <person name="Baek J.H."/>
            <person name="Jeon C.O."/>
        </authorList>
    </citation>
    <scope>NUCLEOTIDE SEQUENCE</scope>
    <source>
        <strain evidence="5">KJ51-3</strain>
    </source>
</reference>
<dbReference type="Gene3D" id="1.10.10.10">
    <property type="entry name" value="Winged helix-like DNA-binding domain superfamily/Winged helix DNA-binding domain"/>
    <property type="match status" value="1"/>
</dbReference>
<accession>A0ABT3KLK1</accession>
<dbReference type="SMART" id="SM00421">
    <property type="entry name" value="HTH_LUXR"/>
    <property type="match status" value="1"/>
</dbReference>
<comment type="caution">
    <text evidence="5">The sequence shown here is derived from an EMBL/GenBank/DDBJ whole genome shotgun (WGS) entry which is preliminary data.</text>
</comment>
<feature type="domain" description="HTH luxR-type" evidence="4">
    <location>
        <begin position="163"/>
        <end position="231"/>
    </location>
</feature>
<evidence type="ECO:0000256" key="3">
    <source>
        <dbReference type="ARBA" id="ARBA00023163"/>
    </source>
</evidence>
<protein>
    <submittedName>
        <fullName evidence="5">LuxR C-terminal-related transcriptional regulator</fullName>
    </submittedName>
</protein>
<dbReference type="CDD" id="cd06170">
    <property type="entry name" value="LuxR_C_like"/>
    <property type="match status" value="1"/>
</dbReference>
<dbReference type="PRINTS" id="PR00038">
    <property type="entry name" value="HTHLUXR"/>
</dbReference>
<dbReference type="InterPro" id="IPR000792">
    <property type="entry name" value="Tscrpt_reg_LuxR_C"/>
</dbReference>
<dbReference type="PROSITE" id="PS00622">
    <property type="entry name" value="HTH_LUXR_1"/>
    <property type="match status" value="1"/>
</dbReference>
<dbReference type="InterPro" id="IPR036388">
    <property type="entry name" value="WH-like_DNA-bd_sf"/>
</dbReference>
<dbReference type="PANTHER" id="PTHR44688:SF16">
    <property type="entry name" value="DNA-BINDING TRANSCRIPTIONAL ACTIVATOR DEVR_DOSR"/>
    <property type="match status" value="1"/>
</dbReference>
<sequence length="231" mass="27087">MQSHQFPSLFQAKSLELINNLIKISSSVFFLVQPDMKHQGAYISNAPSEIEKAYTSTYFALDPIHPRNFKDTNDRVVTLSSQISTERLMKHRYYLEFMQKYQHRYVLDIFFRNSRNEIIAVISLLRDKSLSDFTKEEIDLLHSVHAFMEYSLNTVYLPKRDQERTSLQTRYNLTDRELDVLEMLISGANNKEIAKRIDMGLATLKTHLNHIFKKTTVQTRTELTAKIMSEL</sequence>
<name>A0ABT3KLK1_9GAMM</name>
<dbReference type="SUPFAM" id="SSF46894">
    <property type="entry name" value="C-terminal effector domain of the bipartite response regulators"/>
    <property type="match status" value="1"/>
</dbReference>
<evidence type="ECO:0000259" key="4">
    <source>
        <dbReference type="PROSITE" id="PS50043"/>
    </source>
</evidence>
<keyword evidence="6" id="KW-1185">Reference proteome</keyword>
<proteinExistence type="predicted"/>
<keyword evidence="3" id="KW-0804">Transcription</keyword>
<dbReference type="Pfam" id="PF00196">
    <property type="entry name" value="GerE"/>
    <property type="match status" value="1"/>
</dbReference>
<evidence type="ECO:0000313" key="5">
    <source>
        <dbReference type="EMBL" id="MCW4631421.1"/>
    </source>
</evidence>
<evidence type="ECO:0000256" key="2">
    <source>
        <dbReference type="ARBA" id="ARBA00023125"/>
    </source>
</evidence>
<evidence type="ECO:0000313" key="6">
    <source>
        <dbReference type="Proteomes" id="UP001431181"/>
    </source>
</evidence>
<dbReference type="InterPro" id="IPR016032">
    <property type="entry name" value="Sig_transdc_resp-reg_C-effctor"/>
</dbReference>